<dbReference type="EMBL" id="BJYZ01000013">
    <property type="protein sequence ID" value="GEO38911.1"/>
    <property type="molecule type" value="Genomic_DNA"/>
</dbReference>
<dbReference type="AlphaFoldDB" id="A0A512DR01"/>
<evidence type="ECO:0000313" key="2">
    <source>
        <dbReference type="Proteomes" id="UP000321523"/>
    </source>
</evidence>
<organism evidence="1 2">
    <name type="scientific">Skermanella aerolata</name>
    <dbReference type="NCBI Taxonomy" id="393310"/>
    <lineage>
        <taxon>Bacteria</taxon>
        <taxon>Pseudomonadati</taxon>
        <taxon>Pseudomonadota</taxon>
        <taxon>Alphaproteobacteria</taxon>
        <taxon>Rhodospirillales</taxon>
        <taxon>Azospirillaceae</taxon>
        <taxon>Skermanella</taxon>
    </lineage>
</organism>
<keyword evidence="2" id="KW-1185">Reference proteome</keyword>
<name>A0A512DR01_9PROT</name>
<sequence length="61" mass="6400">MAVRSGAVTVIAAVVAVVRGVAVRKGGNEAPASTRFPNKKGADDVRAFFASDPAELRRLYI</sequence>
<comment type="caution">
    <text evidence="1">The sequence shown here is derived from an EMBL/GenBank/DDBJ whole genome shotgun (WGS) entry which is preliminary data.</text>
</comment>
<protein>
    <submittedName>
        <fullName evidence="1">Uncharacterized protein</fullName>
    </submittedName>
</protein>
<dbReference type="Proteomes" id="UP000321523">
    <property type="component" value="Unassembled WGS sequence"/>
</dbReference>
<reference evidence="1 2" key="1">
    <citation type="submission" date="2019-07" db="EMBL/GenBank/DDBJ databases">
        <title>Whole genome shotgun sequence of Skermanella aerolata NBRC 106429.</title>
        <authorList>
            <person name="Hosoyama A."/>
            <person name="Uohara A."/>
            <person name="Ohji S."/>
            <person name="Ichikawa N."/>
        </authorList>
    </citation>
    <scope>NUCLEOTIDE SEQUENCE [LARGE SCALE GENOMIC DNA]</scope>
    <source>
        <strain evidence="1 2">NBRC 106429</strain>
    </source>
</reference>
<accession>A0A512DR01</accession>
<gene>
    <name evidence="1" type="ORF">SAE02_30590</name>
</gene>
<evidence type="ECO:0000313" key="1">
    <source>
        <dbReference type="EMBL" id="GEO38911.1"/>
    </source>
</evidence>
<proteinExistence type="predicted"/>